<dbReference type="InterPro" id="IPR036719">
    <property type="entry name" value="Neuro-gated_channel_TM_sf"/>
</dbReference>
<dbReference type="InterPro" id="IPR001759">
    <property type="entry name" value="PTX_dom"/>
</dbReference>
<evidence type="ECO:0000256" key="12">
    <source>
        <dbReference type="PROSITE-ProRule" id="PRU00124"/>
    </source>
</evidence>
<keyword evidence="18" id="KW-1185">Reference proteome</keyword>
<evidence type="ECO:0000256" key="5">
    <source>
        <dbReference type="ARBA" id="ARBA00022692"/>
    </source>
</evidence>
<dbReference type="InterPro" id="IPR016186">
    <property type="entry name" value="C-type_lectin-like/link_sf"/>
</dbReference>
<dbReference type="Gene3D" id="2.70.170.10">
    <property type="entry name" value="Neurotransmitter-gated ion-channel ligand-binding domain"/>
    <property type="match status" value="1"/>
</dbReference>
<feature type="disulfide bond" evidence="12">
    <location>
        <begin position="504"/>
        <end position="519"/>
    </location>
</feature>
<evidence type="ECO:0000256" key="14">
    <source>
        <dbReference type="SAM" id="Phobius"/>
    </source>
</evidence>
<dbReference type="GO" id="GO:0004888">
    <property type="term" value="F:transmembrane signaling receptor activity"/>
    <property type="evidence" value="ECO:0007669"/>
    <property type="project" value="InterPro"/>
</dbReference>
<feature type="transmembrane region" description="Helical" evidence="14">
    <location>
        <begin position="765"/>
        <end position="782"/>
    </location>
</feature>
<evidence type="ECO:0000259" key="15">
    <source>
        <dbReference type="PROSITE" id="PS50041"/>
    </source>
</evidence>
<keyword evidence="11" id="KW-0407">Ion channel</keyword>
<dbReference type="InterPro" id="IPR006201">
    <property type="entry name" value="Neur_channel"/>
</dbReference>
<dbReference type="InterPro" id="IPR006202">
    <property type="entry name" value="Neur_chan_lig-bd"/>
</dbReference>
<protein>
    <submittedName>
        <fullName evidence="17">Gamma-aminobutyric acid receptor subunit beta-like 3</fullName>
    </submittedName>
</protein>
<dbReference type="InterPro" id="IPR023415">
    <property type="entry name" value="LDLR_class-A_CS"/>
</dbReference>
<evidence type="ECO:0000313" key="17">
    <source>
        <dbReference type="EMBL" id="KAG7156283.1"/>
    </source>
</evidence>
<organism evidence="17 18">
    <name type="scientific">Homarus americanus</name>
    <name type="common">American lobster</name>
    <dbReference type="NCBI Taxonomy" id="6706"/>
    <lineage>
        <taxon>Eukaryota</taxon>
        <taxon>Metazoa</taxon>
        <taxon>Ecdysozoa</taxon>
        <taxon>Arthropoda</taxon>
        <taxon>Crustacea</taxon>
        <taxon>Multicrustacea</taxon>
        <taxon>Malacostraca</taxon>
        <taxon>Eumalacostraca</taxon>
        <taxon>Eucarida</taxon>
        <taxon>Decapoda</taxon>
        <taxon>Pleocyemata</taxon>
        <taxon>Astacidea</taxon>
        <taxon>Nephropoidea</taxon>
        <taxon>Nephropidae</taxon>
        <taxon>Homarus</taxon>
    </lineage>
</organism>
<dbReference type="Pfam" id="PF02931">
    <property type="entry name" value="Neur_chan_LBD"/>
    <property type="match status" value="1"/>
</dbReference>
<dbReference type="GO" id="GO:0005230">
    <property type="term" value="F:extracellular ligand-gated monoatomic ion channel activity"/>
    <property type="evidence" value="ECO:0007669"/>
    <property type="project" value="InterPro"/>
</dbReference>
<dbReference type="Proteomes" id="UP000747542">
    <property type="component" value="Unassembled WGS sequence"/>
</dbReference>
<dbReference type="Gene3D" id="4.10.400.10">
    <property type="entry name" value="Low-density Lipoprotein Receptor"/>
    <property type="match status" value="1"/>
</dbReference>
<evidence type="ECO:0000256" key="6">
    <source>
        <dbReference type="ARBA" id="ARBA00022729"/>
    </source>
</evidence>
<feature type="transmembrane region" description="Helical" evidence="14">
    <location>
        <begin position="802"/>
        <end position="820"/>
    </location>
</feature>
<feature type="domain" description="Pentraxin (PTX)" evidence="16">
    <location>
        <begin position="43"/>
        <end position="260"/>
    </location>
</feature>
<dbReference type="PANTHER" id="PTHR18945">
    <property type="entry name" value="NEUROTRANSMITTER GATED ION CHANNEL"/>
    <property type="match status" value="1"/>
</dbReference>
<feature type="disulfide bond" evidence="12">
    <location>
        <begin position="485"/>
        <end position="497"/>
    </location>
</feature>
<dbReference type="GO" id="GO:0005886">
    <property type="term" value="C:plasma membrane"/>
    <property type="evidence" value="ECO:0007669"/>
    <property type="project" value="UniProtKB-SubCell"/>
</dbReference>
<reference evidence="17" key="1">
    <citation type="journal article" date="2021" name="Sci. Adv.">
        <title>The American lobster genome reveals insights on longevity, neural, and immune adaptations.</title>
        <authorList>
            <person name="Polinski J.M."/>
            <person name="Zimin A.V."/>
            <person name="Clark K.F."/>
            <person name="Kohn A.B."/>
            <person name="Sadowski N."/>
            <person name="Timp W."/>
            <person name="Ptitsyn A."/>
            <person name="Khanna P."/>
            <person name="Romanova D.Y."/>
            <person name="Williams P."/>
            <person name="Greenwood S.J."/>
            <person name="Moroz L.L."/>
            <person name="Walt D.R."/>
            <person name="Bodnar A.G."/>
        </authorList>
    </citation>
    <scope>NUCLEOTIDE SEQUENCE</scope>
    <source>
        <strain evidence="17">GMGI-L3</strain>
    </source>
</reference>
<dbReference type="SUPFAM" id="SSF56436">
    <property type="entry name" value="C-type lectin-like"/>
    <property type="match status" value="1"/>
</dbReference>
<keyword evidence="3" id="KW-0813">Transport</keyword>
<dbReference type="InterPro" id="IPR036055">
    <property type="entry name" value="LDL_receptor-like_sf"/>
</dbReference>
<evidence type="ECO:0000313" key="18">
    <source>
        <dbReference type="Proteomes" id="UP000747542"/>
    </source>
</evidence>
<dbReference type="PROSITE" id="PS01209">
    <property type="entry name" value="LDLRA_1"/>
    <property type="match status" value="1"/>
</dbReference>
<evidence type="ECO:0000256" key="3">
    <source>
        <dbReference type="ARBA" id="ARBA00022448"/>
    </source>
</evidence>
<keyword evidence="7 14" id="KW-1133">Transmembrane helix</keyword>
<dbReference type="SMART" id="SM00192">
    <property type="entry name" value="LDLa"/>
    <property type="match status" value="1"/>
</dbReference>
<evidence type="ECO:0000256" key="8">
    <source>
        <dbReference type="ARBA" id="ARBA00023065"/>
    </source>
</evidence>
<gene>
    <name evidence="17" type="primary">Gabrb-L3</name>
    <name evidence="17" type="ORF">Hamer_G006003</name>
</gene>
<dbReference type="Gene3D" id="1.20.58.390">
    <property type="entry name" value="Neurotransmitter-gated ion-channel transmembrane domain"/>
    <property type="match status" value="1"/>
</dbReference>
<dbReference type="InterPro" id="IPR006028">
    <property type="entry name" value="GABAA/Glycine_rcpt"/>
</dbReference>
<keyword evidence="5 14" id="KW-0812">Transmembrane</keyword>
<dbReference type="SUPFAM" id="SSF63712">
    <property type="entry name" value="Nicotinic receptor ligand binding domain-like"/>
    <property type="match status" value="1"/>
</dbReference>
<dbReference type="InterPro" id="IPR016187">
    <property type="entry name" value="CTDL_fold"/>
</dbReference>
<dbReference type="AlphaFoldDB" id="A0A8J5JKT3"/>
<dbReference type="CDD" id="cd00112">
    <property type="entry name" value="LDLa"/>
    <property type="match status" value="1"/>
</dbReference>
<dbReference type="Gene3D" id="3.10.100.10">
    <property type="entry name" value="Mannose-Binding Protein A, subunit A"/>
    <property type="match status" value="1"/>
</dbReference>
<dbReference type="Pfam" id="PF00057">
    <property type="entry name" value="Ldl_recept_a"/>
    <property type="match status" value="1"/>
</dbReference>
<accession>A0A8J5JKT3</accession>
<dbReference type="Pfam" id="PF00354">
    <property type="entry name" value="Pentaxin"/>
    <property type="match status" value="1"/>
</dbReference>
<dbReference type="InterPro" id="IPR002172">
    <property type="entry name" value="LDrepeatLR_classA_rpt"/>
</dbReference>
<evidence type="ECO:0000256" key="1">
    <source>
        <dbReference type="ARBA" id="ARBA00004141"/>
    </source>
</evidence>
<dbReference type="Gene3D" id="2.60.120.200">
    <property type="match status" value="1"/>
</dbReference>
<evidence type="ECO:0000256" key="10">
    <source>
        <dbReference type="ARBA" id="ARBA00023157"/>
    </source>
</evidence>
<dbReference type="InterPro" id="IPR013320">
    <property type="entry name" value="ConA-like_dom_sf"/>
</dbReference>
<name>A0A8J5JKT3_HOMAM</name>
<dbReference type="PROSITE" id="PS00236">
    <property type="entry name" value="NEUROTR_ION_CHANNEL"/>
    <property type="match status" value="1"/>
</dbReference>
<feature type="transmembrane region" description="Helical" evidence="14">
    <location>
        <begin position="735"/>
        <end position="758"/>
    </location>
</feature>
<feature type="domain" description="C-type lectin" evidence="15">
    <location>
        <begin position="266"/>
        <end position="383"/>
    </location>
</feature>
<evidence type="ECO:0000256" key="7">
    <source>
        <dbReference type="ARBA" id="ARBA00022989"/>
    </source>
</evidence>
<comment type="subcellular location">
    <subcellularLocation>
        <location evidence="2">Cell membrane</location>
    </subcellularLocation>
    <subcellularLocation>
        <location evidence="1">Membrane</location>
        <topology evidence="1">Multi-pass membrane protein</topology>
    </subcellularLocation>
</comment>
<dbReference type="PROSITE" id="PS50068">
    <property type="entry name" value="LDLRA_2"/>
    <property type="match status" value="1"/>
</dbReference>
<evidence type="ECO:0000256" key="13">
    <source>
        <dbReference type="PROSITE-ProRule" id="PRU01172"/>
    </source>
</evidence>
<evidence type="ECO:0000256" key="2">
    <source>
        <dbReference type="ARBA" id="ARBA00004236"/>
    </source>
</evidence>
<proteinExistence type="predicted"/>
<evidence type="ECO:0000256" key="4">
    <source>
        <dbReference type="ARBA" id="ARBA00022475"/>
    </source>
</evidence>
<feature type="disulfide bond" evidence="12">
    <location>
        <begin position="492"/>
        <end position="510"/>
    </location>
</feature>
<dbReference type="SMART" id="SM00159">
    <property type="entry name" value="PTX"/>
    <property type="match status" value="1"/>
</dbReference>
<evidence type="ECO:0000256" key="11">
    <source>
        <dbReference type="ARBA" id="ARBA00023303"/>
    </source>
</evidence>
<keyword evidence="8" id="KW-0406">Ion transport</keyword>
<dbReference type="SUPFAM" id="SSF57424">
    <property type="entry name" value="LDL receptor-like module"/>
    <property type="match status" value="1"/>
</dbReference>
<keyword evidence="17" id="KW-0675">Receptor</keyword>
<feature type="transmembrane region" description="Helical" evidence="14">
    <location>
        <begin position="856"/>
        <end position="876"/>
    </location>
</feature>
<comment type="caution">
    <text evidence="17">The sequence shown here is derived from an EMBL/GenBank/DDBJ whole genome shotgun (WGS) entry which is preliminary data.</text>
</comment>
<comment type="caution">
    <text evidence="13">Lacks conserved residue(s) required for the propagation of feature annotation.</text>
</comment>
<dbReference type="PROSITE" id="PS50041">
    <property type="entry name" value="C_TYPE_LECTIN_2"/>
    <property type="match status" value="1"/>
</dbReference>
<dbReference type="SUPFAM" id="SSF49899">
    <property type="entry name" value="Concanavalin A-like lectins/glucanases"/>
    <property type="match status" value="1"/>
</dbReference>
<keyword evidence="4" id="KW-1003">Cell membrane</keyword>
<dbReference type="SUPFAM" id="SSF90112">
    <property type="entry name" value="Neurotransmitter-gated ion-channel transmembrane pore"/>
    <property type="match status" value="1"/>
</dbReference>
<dbReference type="InterPro" id="IPR038050">
    <property type="entry name" value="Neuro_actylchol_rec"/>
</dbReference>
<dbReference type="InterPro" id="IPR018000">
    <property type="entry name" value="Neurotransmitter_ion_chnl_CS"/>
</dbReference>
<keyword evidence="6" id="KW-0732">Signal</keyword>
<dbReference type="InterPro" id="IPR036734">
    <property type="entry name" value="Neur_chan_lig-bd_sf"/>
</dbReference>
<dbReference type="InterPro" id="IPR001304">
    <property type="entry name" value="C-type_lectin-like"/>
</dbReference>
<evidence type="ECO:0000259" key="16">
    <source>
        <dbReference type="PROSITE" id="PS51828"/>
    </source>
</evidence>
<keyword evidence="10 12" id="KW-1015">Disulfide bond</keyword>
<keyword evidence="9 14" id="KW-0472">Membrane</keyword>
<evidence type="ECO:0000256" key="9">
    <source>
        <dbReference type="ARBA" id="ARBA00023136"/>
    </source>
</evidence>
<dbReference type="EMBL" id="JAHLQT010039184">
    <property type="protein sequence ID" value="KAG7156283.1"/>
    <property type="molecule type" value="Genomic_DNA"/>
</dbReference>
<dbReference type="PROSITE" id="PS51828">
    <property type="entry name" value="PTX_2"/>
    <property type="match status" value="1"/>
</dbReference>
<dbReference type="PRINTS" id="PR00253">
    <property type="entry name" value="GABAARECEPTR"/>
</dbReference>
<sequence length="879" mass="100561">MTHTNRLRLHLNHGHDFPKVLCWAVIMLSVLGESQGQKVKMFTMQRGLKTMSTDKVYLRYNFTEEVEPLMSFTFCYWMRCERFSTLVPHVSYAVSDAAPNMILLYHDGVQLSSFIYSKTQPHTWTRTFRLYPEIWYHLCHTVHDDDVDIHTVYWQGEASFMSLSKFTSGPVEGTPGLPLNGTLIIGQEQDLLARGFDKYQVLHGDYAQLNVWDRALNTSEVADLANCRTPGRGNIFNMDTANWEVFGDVQETLVDLQYFCRSEPFYDILPEERSFRPTQELCELLNTTMPVPQSHEDSTSILQELAPFLNVCSAGSTWKVWLGISDELQEGVYLNVNTGRPITFQDFFPPYPIGGKLNSCVILMEDGTWVDNKCQLQRCGACYFEREDFLYLRGLCFEEERRAHFRMSGYFAGRPVLRGYFSMSVIWDSSQNRWLLYDTDKNSTLATSESQDVAGYPLGVKTWIAAAPLCGTPVGSQLNLSFSSCSKEQYMCNSGSCISHEKRCNLRYDCNDGSDENDCGAVKTGSGYQQHVPPRGPNDTNLIVISTVNITRITHVDNIRMTIGVEFTMSLTWRDDRLTFRNLNPRMETTITKADLGLIWRPQYQISPLEGGQVSLLDDFAEVPSANRAIIPDFNIVNRELGYPGDSHDIITTERYTAVLTCDFDLYIYPFDIQVCSINVDMPREYDGSVEFSKECWRASFTGSEDLSQYKVKNIAIDPRSGKDKMTVNFELHRLQGVILLSTFVPSVMLLMVSWATLFIRMELLNVRAVMSLTALLVLYTLFTNLSRTMPNTSAIKLIDVWFFFIIMLIFLNIMVHIFIERIAYFLPNGLIHGTKFGNLAQIGLDKTTEKVISVIRFYFVPAAFFTFNIIFWALIFTY</sequence>